<dbReference type="EMBL" id="CADCWC010000086">
    <property type="protein sequence ID" value="CAA9525176.1"/>
    <property type="molecule type" value="Genomic_DNA"/>
</dbReference>
<evidence type="ECO:0000256" key="1">
    <source>
        <dbReference type="SAM" id="MobiDB-lite"/>
    </source>
</evidence>
<organism evidence="2">
    <name type="scientific">uncultured Thermoleophilia bacterium</name>
    <dbReference type="NCBI Taxonomy" id="1497501"/>
    <lineage>
        <taxon>Bacteria</taxon>
        <taxon>Bacillati</taxon>
        <taxon>Actinomycetota</taxon>
        <taxon>Thermoleophilia</taxon>
        <taxon>environmental samples</taxon>
    </lineage>
</organism>
<feature type="non-terminal residue" evidence="2">
    <location>
        <position position="1"/>
    </location>
</feature>
<accession>A0A6J4TJH7</accession>
<feature type="compositionally biased region" description="Polar residues" evidence="1">
    <location>
        <begin position="31"/>
        <end position="43"/>
    </location>
</feature>
<protein>
    <submittedName>
        <fullName evidence="2">Uncharacterized protein</fullName>
    </submittedName>
</protein>
<reference evidence="2" key="1">
    <citation type="submission" date="2020-02" db="EMBL/GenBank/DDBJ databases">
        <authorList>
            <person name="Meier V. D."/>
        </authorList>
    </citation>
    <scope>NUCLEOTIDE SEQUENCE</scope>
    <source>
        <strain evidence="2">AVDCRST_MAG79</strain>
    </source>
</reference>
<name>A0A6J4TJH7_9ACTN</name>
<feature type="non-terminal residue" evidence="2">
    <location>
        <position position="43"/>
    </location>
</feature>
<dbReference type="AlphaFoldDB" id="A0A6J4TJH7"/>
<proteinExistence type="predicted"/>
<feature type="region of interest" description="Disordered" evidence="1">
    <location>
        <begin position="1"/>
        <end position="43"/>
    </location>
</feature>
<sequence>CSSARSGSSSRRHDTGSPGPSRWPRPASAVGSPTCSTRPSGSS</sequence>
<evidence type="ECO:0000313" key="2">
    <source>
        <dbReference type="EMBL" id="CAA9525176.1"/>
    </source>
</evidence>
<gene>
    <name evidence="2" type="ORF">AVDCRST_MAG79-457</name>
</gene>